<organism evidence="1 2">
    <name type="scientific">Trichonephila clavipes</name>
    <name type="common">Golden silk orbweaver</name>
    <name type="synonym">Nephila clavipes</name>
    <dbReference type="NCBI Taxonomy" id="2585209"/>
    <lineage>
        <taxon>Eukaryota</taxon>
        <taxon>Metazoa</taxon>
        <taxon>Ecdysozoa</taxon>
        <taxon>Arthropoda</taxon>
        <taxon>Chelicerata</taxon>
        <taxon>Arachnida</taxon>
        <taxon>Araneae</taxon>
        <taxon>Araneomorphae</taxon>
        <taxon>Entelegynae</taxon>
        <taxon>Araneoidea</taxon>
        <taxon>Nephilidae</taxon>
        <taxon>Trichonephila</taxon>
    </lineage>
</organism>
<proteinExistence type="predicted"/>
<evidence type="ECO:0000313" key="2">
    <source>
        <dbReference type="Proteomes" id="UP000887159"/>
    </source>
</evidence>
<name>A0A8X6RHQ8_TRICX</name>
<reference evidence="1" key="1">
    <citation type="submission" date="2020-08" db="EMBL/GenBank/DDBJ databases">
        <title>Multicomponent nature underlies the extraordinary mechanical properties of spider dragline silk.</title>
        <authorList>
            <person name="Kono N."/>
            <person name="Nakamura H."/>
            <person name="Mori M."/>
            <person name="Yoshida Y."/>
            <person name="Ohtoshi R."/>
            <person name="Malay A.D."/>
            <person name="Moran D.A.P."/>
            <person name="Tomita M."/>
            <person name="Numata K."/>
            <person name="Arakawa K."/>
        </authorList>
    </citation>
    <scope>NUCLEOTIDE SEQUENCE</scope>
</reference>
<keyword evidence="2" id="KW-1185">Reference proteome</keyword>
<dbReference type="Proteomes" id="UP000887159">
    <property type="component" value="Unassembled WGS sequence"/>
</dbReference>
<accession>A0A8X6RHQ8</accession>
<evidence type="ECO:0000313" key="1">
    <source>
        <dbReference type="EMBL" id="GFX94360.1"/>
    </source>
</evidence>
<dbReference type="AlphaFoldDB" id="A0A8X6RHQ8"/>
<comment type="caution">
    <text evidence="1">The sequence shown here is derived from an EMBL/GenBank/DDBJ whole genome shotgun (WGS) entry which is preliminary data.</text>
</comment>
<sequence>MMLKATDNDRHHLALCRDQFRGSRSGLCRSESFLGDGGGKNRTSIFECSKQSALRSLGVGRSLLTSPFPLEVGLPGGADFVFRPWLSA</sequence>
<gene>
    <name evidence="1" type="ORF">TNCV_4294051</name>
</gene>
<protein>
    <submittedName>
        <fullName evidence="1">Uncharacterized protein</fullName>
    </submittedName>
</protein>
<dbReference type="EMBL" id="BMAU01021177">
    <property type="protein sequence ID" value="GFX94360.1"/>
    <property type="molecule type" value="Genomic_DNA"/>
</dbReference>